<feature type="compositionally biased region" description="Basic and acidic residues" evidence="1">
    <location>
        <begin position="215"/>
        <end position="245"/>
    </location>
</feature>
<feature type="compositionally biased region" description="Basic and acidic residues" evidence="1">
    <location>
        <begin position="254"/>
        <end position="264"/>
    </location>
</feature>
<feature type="domain" description="Serine hydrolase" evidence="2">
    <location>
        <begin position="62"/>
        <end position="142"/>
    </location>
</feature>
<dbReference type="InterPro" id="IPR005645">
    <property type="entry name" value="FSH-like_dom"/>
</dbReference>
<organism evidence="3">
    <name type="scientific">Opuntia streptacantha</name>
    <name type="common">Prickly pear cactus</name>
    <name type="synonym">Opuntia cardona</name>
    <dbReference type="NCBI Taxonomy" id="393608"/>
    <lineage>
        <taxon>Eukaryota</taxon>
        <taxon>Viridiplantae</taxon>
        <taxon>Streptophyta</taxon>
        <taxon>Embryophyta</taxon>
        <taxon>Tracheophyta</taxon>
        <taxon>Spermatophyta</taxon>
        <taxon>Magnoliopsida</taxon>
        <taxon>eudicotyledons</taxon>
        <taxon>Gunneridae</taxon>
        <taxon>Pentapetalae</taxon>
        <taxon>Caryophyllales</taxon>
        <taxon>Cactineae</taxon>
        <taxon>Cactaceae</taxon>
        <taxon>Opuntioideae</taxon>
        <taxon>Opuntia</taxon>
    </lineage>
</organism>
<dbReference type="EMBL" id="GISG01069928">
    <property type="protein sequence ID" value="MBA4629495.1"/>
    <property type="molecule type" value="Transcribed_RNA"/>
</dbReference>
<dbReference type="Pfam" id="PF03959">
    <property type="entry name" value="FSH1"/>
    <property type="match status" value="1"/>
</dbReference>
<keyword evidence="3" id="KW-0378">Hydrolase</keyword>
<dbReference type="EC" id="3.1.1.23" evidence="3"/>
<evidence type="ECO:0000256" key="1">
    <source>
        <dbReference type="SAM" id="MobiDB-lite"/>
    </source>
</evidence>
<dbReference type="Gene3D" id="3.40.50.1820">
    <property type="entry name" value="alpha/beta hydrolase"/>
    <property type="match status" value="1"/>
</dbReference>
<evidence type="ECO:0000259" key="2">
    <source>
        <dbReference type="Pfam" id="PF03959"/>
    </source>
</evidence>
<accession>A0A7C8YY12</accession>
<dbReference type="PANTHER" id="PTHR12277:SF134">
    <property type="entry name" value="ALPHA_BETA-HYDROLASES SUPERFAMILY PROTEIN"/>
    <property type="match status" value="1"/>
</dbReference>
<proteinExistence type="predicted"/>
<dbReference type="SUPFAM" id="SSF53474">
    <property type="entry name" value="alpha/beta-Hydrolases"/>
    <property type="match status" value="1"/>
</dbReference>
<reference evidence="3" key="1">
    <citation type="journal article" date="2013" name="J. Plant Res.">
        <title>Effect of fungi and light on seed germination of three Opuntia species from semiarid lands of central Mexico.</title>
        <authorList>
            <person name="Delgado-Sanchez P."/>
            <person name="Jimenez-Bremont J.F."/>
            <person name="Guerrero-Gonzalez Mde L."/>
            <person name="Flores J."/>
        </authorList>
    </citation>
    <scope>NUCLEOTIDE SEQUENCE</scope>
    <source>
        <tissue evidence="3">Cladode</tissue>
    </source>
</reference>
<dbReference type="GO" id="GO:0047372">
    <property type="term" value="F:monoacylglycerol lipase activity"/>
    <property type="evidence" value="ECO:0007669"/>
    <property type="project" value="UniProtKB-EC"/>
</dbReference>
<dbReference type="PANTHER" id="PTHR12277">
    <property type="entry name" value="ALPHA/BETA HYDROLASE DOMAIN-CONTAINING PROTEIN"/>
    <property type="match status" value="1"/>
</dbReference>
<protein>
    <submittedName>
        <fullName evidence="3">Acylglycerol lipase</fullName>
        <ecNumber evidence="3">3.1.1.23</ecNumber>
    </submittedName>
</protein>
<evidence type="ECO:0000313" key="3">
    <source>
        <dbReference type="EMBL" id="MBA4629497.1"/>
    </source>
</evidence>
<dbReference type="AlphaFoldDB" id="A0A7C8YY12"/>
<feature type="region of interest" description="Disordered" evidence="1">
    <location>
        <begin position="169"/>
        <end position="264"/>
    </location>
</feature>
<dbReference type="InterPro" id="IPR029058">
    <property type="entry name" value="AB_hydrolase_fold"/>
</dbReference>
<dbReference type="EMBL" id="GISG01069931">
    <property type="protein sequence ID" value="MBA4629497.1"/>
    <property type="molecule type" value="Transcribed_RNA"/>
</dbReference>
<reference evidence="3" key="2">
    <citation type="submission" date="2020-07" db="EMBL/GenBank/DDBJ databases">
        <authorList>
            <person name="Vera ALvarez R."/>
            <person name="Arias-Moreno D.M."/>
            <person name="Jimenez-Jacinto V."/>
            <person name="Jimenez-Bremont J.F."/>
            <person name="Swaminathan K."/>
            <person name="Moose S.P."/>
            <person name="Guerrero-Gonzalez M.L."/>
            <person name="Marino-Ramirez L."/>
            <person name="Landsman D."/>
            <person name="Rodriguez-Kessler M."/>
            <person name="Delgado-Sanchez P."/>
        </authorList>
    </citation>
    <scope>NUCLEOTIDE SEQUENCE</scope>
    <source>
        <tissue evidence="3">Cladode</tissue>
    </source>
</reference>
<feature type="compositionally biased region" description="Polar residues" evidence="1">
    <location>
        <begin position="177"/>
        <end position="187"/>
    </location>
</feature>
<sequence length="287" mass="32487">MGYDYSGYGQSSGKASEQDTYADIEAAYRCLKETYGVEDESLILYGQSVGSGPTLELATLLPRLRAVILHSAILSGLRVMYPVKRSYWFDIFKNIDKVPLLNCPVLVIHGTADEVVDYSHGRQLWELCKEKYEPLWITGGNHCNLELYPDYLKHLTKFITAIQRLPVPQEKNDETDQQVTSAAQLRPSNDPKELSFRSTTDQSERSSRHSTSQREQSRASVDGKVKPRNSSDRRERSRRSLDIRPSKGRSSTDQGDKPRRSFDRLGEMVRSVGLCNVDCFKQTATAV</sequence>
<name>A0A7C8YY12_OPUST</name>